<comment type="caution">
    <text evidence="1">The sequence shown here is derived from an EMBL/GenBank/DDBJ whole genome shotgun (WGS) entry which is preliminary data.</text>
</comment>
<protein>
    <submittedName>
        <fullName evidence="1">Uncharacterized protein</fullName>
    </submittedName>
</protein>
<gene>
    <name evidence="1" type="ORF">MRB53_011871</name>
</gene>
<evidence type="ECO:0000313" key="2">
    <source>
        <dbReference type="Proteomes" id="UP001234297"/>
    </source>
</evidence>
<organism evidence="1 2">
    <name type="scientific">Persea americana</name>
    <name type="common">Avocado</name>
    <dbReference type="NCBI Taxonomy" id="3435"/>
    <lineage>
        <taxon>Eukaryota</taxon>
        <taxon>Viridiplantae</taxon>
        <taxon>Streptophyta</taxon>
        <taxon>Embryophyta</taxon>
        <taxon>Tracheophyta</taxon>
        <taxon>Spermatophyta</taxon>
        <taxon>Magnoliopsida</taxon>
        <taxon>Magnoliidae</taxon>
        <taxon>Laurales</taxon>
        <taxon>Lauraceae</taxon>
        <taxon>Persea</taxon>
    </lineage>
</organism>
<proteinExistence type="predicted"/>
<evidence type="ECO:0000313" key="1">
    <source>
        <dbReference type="EMBL" id="KAJ8637604.1"/>
    </source>
</evidence>
<reference evidence="1 2" key="1">
    <citation type="journal article" date="2022" name="Hortic Res">
        <title>A haplotype resolved chromosomal level avocado genome allows analysis of novel avocado genes.</title>
        <authorList>
            <person name="Nath O."/>
            <person name="Fletcher S.J."/>
            <person name="Hayward A."/>
            <person name="Shaw L.M."/>
            <person name="Masouleh A.K."/>
            <person name="Furtado A."/>
            <person name="Henry R.J."/>
            <person name="Mitter N."/>
        </authorList>
    </citation>
    <scope>NUCLEOTIDE SEQUENCE [LARGE SCALE GENOMIC DNA]</scope>
    <source>
        <strain evidence="2">cv. Hass</strain>
    </source>
</reference>
<name>A0ACC2LX39_PERAE</name>
<dbReference type="Proteomes" id="UP001234297">
    <property type="component" value="Chromosome 3"/>
</dbReference>
<dbReference type="EMBL" id="CM056811">
    <property type="protein sequence ID" value="KAJ8637604.1"/>
    <property type="molecule type" value="Genomic_DNA"/>
</dbReference>
<keyword evidence="2" id="KW-1185">Reference proteome</keyword>
<accession>A0ACC2LX39</accession>
<sequence>MAGEGEGEGRAAAPNPYYEGGGAGGKFRRRPFRKPHSTPYDRPPPPPDVTAARRSDGWLSKIANPASRLLARGATRFFPSLFSKTKTLTDQQMEQEANEELQKDGCLIEISEAGEQRDHHEDDGLKSGPDNDALCGDKWSNSYGSSELAEIEQLLKQKTFSSNEVNLLTEILRSRTTDLPDYGREGKTSPDVVPLGEAAEEPLQRGNLRKSVERNQPAKLDSEVMGRTPAPLVQSTIYDEVGTSPIDIAKAFMGSRTSALNTTSQSVFLKNERMPPSSDGLVSSSAIPSTPLRSPMCWPGAMVQEVPGYLTPQTQGRIGLHNLPRSPYHRSVYSRSISKGFGERPFNLPSSRPKQQHTPIFGASQVKKSNVSDGGSTSVGSINRKRQKSMEIHTSKGVTSHSASPGLLPSSSGAFEGFISTIPENLNTKASKSSTTMLHPTENKAPGYSSTVHPHSSEMARRILEHLDRAVPSPKEKVHELKIAVSGQKPLPEVSTGMLNGQHSQPDMSPGLFSSGHLLFQNGDMGKGALHIVDEYTKADKVGSLRNTGFLASKSLSDRYEISADTTHKKHGDSSSYNQSDEKGIPKPNGRCAFPPDNGSGFTFPVSSASVSVSEPPTPTMISPFGSKITLPKEGTAAPSFTFGSSNRRRQVYLSGDDASTSFWQGMWLPRVFFMTFLTQHDFCGRNVPRLVVMNPFSSDGTSFIFAWAHSMSKAPVACLREPLLSVYS</sequence>